<evidence type="ECO:0000313" key="3">
    <source>
        <dbReference type="EMBL" id="ELU07065.1"/>
    </source>
</evidence>
<evidence type="ECO:0008006" key="6">
    <source>
        <dbReference type="Google" id="ProtNLM"/>
    </source>
</evidence>
<dbReference type="AlphaFoldDB" id="R7ULK6"/>
<sequence>MAIPVNLVFLAAMGALFYSDVSAACSMQAGDILMTFAYHCVRPLMNDFRNSNGRSFPSNIYNLEAWNDICSGLSELPKCIEDIDLPTCEDANKTEIIQEAEIFFTSEWEHLGFHPTTGTCNASAASTPMYNDHISQLYGTPTQVCRELLHTTIDKCTANWLIAQTISSPEAKSARAALEVYQCVEQNISTRCGPAGHNLAKFIVDQTMPEDLRDDINLDDVLKQEDSGEDQSQRPAQNNTYPTQRASYEPKDSANRLIIAATVAGKGLKLAKFHVKMPKIPRTKMLRLQPYWTPDNANLVRVSTEFYLLVLCVIVKMSIIDLYHNFMKHNWIYI</sequence>
<keyword evidence="5" id="KW-1185">Reference proteome</keyword>
<protein>
    <recommendedName>
        <fullName evidence="6">Secreted protein</fullName>
    </recommendedName>
</protein>
<dbReference type="EMBL" id="AMQN01007190">
    <property type="status" value="NOT_ANNOTATED_CDS"/>
    <property type="molecule type" value="Genomic_DNA"/>
</dbReference>
<keyword evidence="2" id="KW-0732">Signal</keyword>
<dbReference type="HOGENOM" id="CLU_832211_0_0_1"/>
<dbReference type="Proteomes" id="UP000014760">
    <property type="component" value="Unassembled WGS sequence"/>
</dbReference>
<name>R7ULK6_CAPTE</name>
<evidence type="ECO:0000256" key="2">
    <source>
        <dbReference type="SAM" id="SignalP"/>
    </source>
</evidence>
<reference evidence="3 5" key="2">
    <citation type="journal article" date="2013" name="Nature">
        <title>Insights into bilaterian evolution from three spiralian genomes.</title>
        <authorList>
            <person name="Simakov O."/>
            <person name="Marletaz F."/>
            <person name="Cho S.J."/>
            <person name="Edsinger-Gonzales E."/>
            <person name="Havlak P."/>
            <person name="Hellsten U."/>
            <person name="Kuo D.H."/>
            <person name="Larsson T."/>
            <person name="Lv J."/>
            <person name="Arendt D."/>
            <person name="Savage R."/>
            <person name="Osoegawa K."/>
            <person name="de Jong P."/>
            <person name="Grimwood J."/>
            <person name="Chapman J.A."/>
            <person name="Shapiro H."/>
            <person name="Aerts A."/>
            <person name="Otillar R.P."/>
            <person name="Terry A.Y."/>
            <person name="Boore J.L."/>
            <person name="Grigoriev I.V."/>
            <person name="Lindberg D.R."/>
            <person name="Seaver E.C."/>
            <person name="Weisblat D.A."/>
            <person name="Putnam N.H."/>
            <person name="Rokhsar D.S."/>
        </authorList>
    </citation>
    <scope>NUCLEOTIDE SEQUENCE</scope>
    <source>
        <strain evidence="3 5">I ESC-2004</strain>
    </source>
</reference>
<evidence type="ECO:0000313" key="5">
    <source>
        <dbReference type="Proteomes" id="UP000014760"/>
    </source>
</evidence>
<feature type="chain" id="PRO_5008788118" description="Secreted protein" evidence="2">
    <location>
        <begin position="24"/>
        <end position="334"/>
    </location>
</feature>
<evidence type="ECO:0000313" key="4">
    <source>
        <dbReference type="EnsemblMetazoa" id="CapteP214903"/>
    </source>
</evidence>
<feature type="region of interest" description="Disordered" evidence="1">
    <location>
        <begin position="224"/>
        <end position="248"/>
    </location>
</feature>
<feature type="signal peptide" evidence="2">
    <location>
        <begin position="1"/>
        <end position="23"/>
    </location>
</feature>
<feature type="compositionally biased region" description="Polar residues" evidence="1">
    <location>
        <begin position="233"/>
        <end position="246"/>
    </location>
</feature>
<organism evidence="3">
    <name type="scientific">Capitella teleta</name>
    <name type="common">Polychaete worm</name>
    <dbReference type="NCBI Taxonomy" id="283909"/>
    <lineage>
        <taxon>Eukaryota</taxon>
        <taxon>Metazoa</taxon>
        <taxon>Spiralia</taxon>
        <taxon>Lophotrochozoa</taxon>
        <taxon>Annelida</taxon>
        <taxon>Polychaeta</taxon>
        <taxon>Sedentaria</taxon>
        <taxon>Scolecida</taxon>
        <taxon>Capitellidae</taxon>
        <taxon>Capitella</taxon>
    </lineage>
</organism>
<gene>
    <name evidence="3" type="ORF">CAPTEDRAFT_214903</name>
</gene>
<reference evidence="5" key="1">
    <citation type="submission" date="2012-12" db="EMBL/GenBank/DDBJ databases">
        <authorList>
            <person name="Hellsten U."/>
            <person name="Grimwood J."/>
            <person name="Chapman J.A."/>
            <person name="Shapiro H."/>
            <person name="Aerts A."/>
            <person name="Otillar R.P."/>
            <person name="Terry A.Y."/>
            <person name="Boore J.L."/>
            <person name="Simakov O."/>
            <person name="Marletaz F."/>
            <person name="Cho S.-J."/>
            <person name="Edsinger-Gonzales E."/>
            <person name="Havlak P."/>
            <person name="Kuo D.-H."/>
            <person name="Larsson T."/>
            <person name="Lv J."/>
            <person name="Arendt D."/>
            <person name="Savage R."/>
            <person name="Osoegawa K."/>
            <person name="de Jong P."/>
            <person name="Lindberg D.R."/>
            <person name="Seaver E.C."/>
            <person name="Weisblat D.A."/>
            <person name="Putnam N.H."/>
            <person name="Grigoriev I.V."/>
            <person name="Rokhsar D.S."/>
        </authorList>
    </citation>
    <scope>NUCLEOTIDE SEQUENCE</scope>
    <source>
        <strain evidence="5">I ESC-2004</strain>
    </source>
</reference>
<dbReference type="EnsemblMetazoa" id="CapteT214903">
    <property type="protein sequence ID" value="CapteP214903"/>
    <property type="gene ID" value="CapteG214903"/>
</dbReference>
<evidence type="ECO:0000256" key="1">
    <source>
        <dbReference type="SAM" id="MobiDB-lite"/>
    </source>
</evidence>
<dbReference type="EMBL" id="AMQN01007189">
    <property type="status" value="NOT_ANNOTATED_CDS"/>
    <property type="molecule type" value="Genomic_DNA"/>
</dbReference>
<proteinExistence type="predicted"/>
<accession>R7ULK6</accession>
<reference evidence="4" key="3">
    <citation type="submission" date="2015-06" db="UniProtKB">
        <authorList>
            <consortium name="EnsemblMetazoa"/>
        </authorList>
    </citation>
    <scope>IDENTIFICATION</scope>
</reference>
<dbReference type="EMBL" id="KB300180">
    <property type="protein sequence ID" value="ELU07065.1"/>
    <property type="molecule type" value="Genomic_DNA"/>
</dbReference>